<reference evidence="5 6" key="1">
    <citation type="submission" date="2023-09" db="EMBL/GenBank/DDBJ databases">
        <title>Nesidiocoris tenuis whole genome shotgun sequence.</title>
        <authorList>
            <person name="Shibata T."/>
            <person name="Shimoda M."/>
            <person name="Kobayashi T."/>
            <person name="Uehara T."/>
        </authorList>
    </citation>
    <scope>NUCLEOTIDE SEQUENCE [LARGE SCALE GENOMIC DNA]</scope>
    <source>
        <strain evidence="5 6">Japan</strain>
    </source>
</reference>
<keyword evidence="2" id="KW-0547">Nucleotide-binding</keyword>
<evidence type="ECO:0000256" key="3">
    <source>
        <dbReference type="ARBA" id="ARBA00023149"/>
    </source>
</evidence>
<evidence type="ECO:0000313" key="5">
    <source>
        <dbReference type="EMBL" id="BES95736.1"/>
    </source>
</evidence>
<dbReference type="PANTHER" id="PTHR11635:SF152">
    <property type="entry name" value="CAMP-DEPENDENT PROTEIN KINASE TYPE I REGULATORY SUBUNIT-RELATED"/>
    <property type="match status" value="1"/>
</dbReference>
<dbReference type="CDD" id="cd00038">
    <property type="entry name" value="CAP_ED"/>
    <property type="match status" value="2"/>
</dbReference>
<protein>
    <submittedName>
        <fullName evidence="5">Camp-dependent protein kinase</fullName>
    </submittedName>
</protein>
<dbReference type="PRINTS" id="PR00103">
    <property type="entry name" value="CAMPKINASE"/>
</dbReference>
<dbReference type="SMART" id="SM00100">
    <property type="entry name" value="cNMP"/>
    <property type="match status" value="2"/>
</dbReference>
<keyword evidence="6" id="KW-1185">Reference proteome</keyword>
<feature type="domain" description="Cyclic nucleotide-binding" evidence="4">
    <location>
        <begin position="291"/>
        <end position="411"/>
    </location>
</feature>
<dbReference type="InterPro" id="IPR000595">
    <property type="entry name" value="cNMP-bd_dom"/>
</dbReference>
<keyword evidence="2" id="KW-0116">cAMP-binding</keyword>
<keyword evidence="5" id="KW-0418">Kinase</keyword>
<comment type="similarity">
    <text evidence="1">Belongs to the cAMP-dependent kinase regulatory chain family.</text>
</comment>
<dbReference type="PANTHER" id="PTHR11635">
    <property type="entry name" value="CAMP-DEPENDENT PROTEIN KINASE REGULATORY CHAIN"/>
    <property type="match status" value="1"/>
</dbReference>
<sequence>MENTNKYLSDELHGLLCQFAFDYVEQKPDSFEHFGKGFFQRASSSKKKPEPFNYQEACQTLASDPAALYKLVECDPEVLQLRDKLKYLVLGYLMDKPKDLTAYGLEYFQQRVTSLGKSFSKETRRAGVASESYNPEADQVSLSNCSATHDKTAREMEILQEKVKNVLVFRSLDENQMCKVLAAMFKVEIPKGSHVIRQGDDGDFFYVVDSGIFEAYVKDTQGQEQRVTTYKGTGSFGELALLYNMPRIATVKAITDGSLWCLDRESFRKIVLKSAFSKRQIYENLLANIPMLQCMTEYERQILADALHPMTYEDGECIIRQSEDAAGMFIVEEGTVLFSYVDETGKKMQLSEIEKGGYFGELALVTDKQRAVSAYAIGHVRLAYIDKESFERLLGPCMDLMKRNVKKYEDQLKSHLSK</sequence>
<name>A0ABN7AU59_9HEMI</name>
<dbReference type="InterPro" id="IPR050503">
    <property type="entry name" value="cAMP-dep_PK_reg_su-like"/>
</dbReference>
<dbReference type="Pfam" id="PF00027">
    <property type="entry name" value="cNMP_binding"/>
    <property type="match status" value="2"/>
</dbReference>
<dbReference type="PROSITE" id="PS50042">
    <property type="entry name" value="CNMP_BINDING_3"/>
    <property type="match status" value="2"/>
</dbReference>
<dbReference type="PROSITE" id="PS00888">
    <property type="entry name" value="CNMP_BINDING_1"/>
    <property type="match status" value="1"/>
</dbReference>
<evidence type="ECO:0000259" key="4">
    <source>
        <dbReference type="PROSITE" id="PS50042"/>
    </source>
</evidence>
<evidence type="ECO:0000313" key="6">
    <source>
        <dbReference type="Proteomes" id="UP001307889"/>
    </source>
</evidence>
<dbReference type="EMBL" id="AP028914">
    <property type="protein sequence ID" value="BES95736.1"/>
    <property type="molecule type" value="Genomic_DNA"/>
</dbReference>
<dbReference type="Gene3D" id="2.60.120.10">
    <property type="entry name" value="Jelly Rolls"/>
    <property type="match status" value="2"/>
</dbReference>
<dbReference type="GO" id="GO:0016301">
    <property type="term" value="F:kinase activity"/>
    <property type="evidence" value="ECO:0007669"/>
    <property type="project" value="UniProtKB-KW"/>
</dbReference>
<dbReference type="InterPro" id="IPR014710">
    <property type="entry name" value="RmlC-like_jellyroll"/>
</dbReference>
<dbReference type="InterPro" id="IPR018488">
    <property type="entry name" value="cNMP-bd_CS"/>
</dbReference>
<keyword evidence="5" id="KW-0808">Transferase</keyword>
<dbReference type="Proteomes" id="UP001307889">
    <property type="component" value="Chromosome 6"/>
</dbReference>
<dbReference type="SUPFAM" id="SSF51206">
    <property type="entry name" value="cAMP-binding domain-like"/>
    <property type="match status" value="2"/>
</dbReference>
<organism evidence="5 6">
    <name type="scientific">Nesidiocoris tenuis</name>
    <dbReference type="NCBI Taxonomy" id="355587"/>
    <lineage>
        <taxon>Eukaryota</taxon>
        <taxon>Metazoa</taxon>
        <taxon>Ecdysozoa</taxon>
        <taxon>Arthropoda</taxon>
        <taxon>Hexapoda</taxon>
        <taxon>Insecta</taxon>
        <taxon>Pterygota</taxon>
        <taxon>Neoptera</taxon>
        <taxon>Paraneoptera</taxon>
        <taxon>Hemiptera</taxon>
        <taxon>Heteroptera</taxon>
        <taxon>Panheteroptera</taxon>
        <taxon>Cimicomorpha</taxon>
        <taxon>Miridae</taxon>
        <taxon>Dicyphina</taxon>
        <taxon>Nesidiocoris</taxon>
    </lineage>
</organism>
<keyword evidence="3" id="KW-0114">cAMP</keyword>
<evidence type="ECO:0000256" key="2">
    <source>
        <dbReference type="ARBA" id="ARBA00022566"/>
    </source>
</evidence>
<feature type="domain" description="Cyclic nucleotide-binding" evidence="4">
    <location>
        <begin position="168"/>
        <end position="288"/>
    </location>
</feature>
<evidence type="ECO:0000256" key="1">
    <source>
        <dbReference type="ARBA" id="ARBA00005753"/>
    </source>
</evidence>
<dbReference type="InterPro" id="IPR018490">
    <property type="entry name" value="cNMP-bd_dom_sf"/>
</dbReference>
<accession>A0ABN7AU59</accession>
<gene>
    <name evidence="5" type="ORF">NTJ_08545</name>
</gene>
<proteinExistence type="inferred from homology"/>